<dbReference type="InterPro" id="IPR050194">
    <property type="entry name" value="Glycosyltransferase_grp1"/>
</dbReference>
<dbReference type="Pfam" id="PF00534">
    <property type="entry name" value="Glycos_transf_1"/>
    <property type="match status" value="1"/>
</dbReference>
<dbReference type="Pfam" id="PF13439">
    <property type="entry name" value="Glyco_transf_4"/>
    <property type="match status" value="1"/>
</dbReference>
<dbReference type="Proteomes" id="UP000798602">
    <property type="component" value="Unassembled WGS sequence"/>
</dbReference>
<accession>A0ABW9ZDK0</accession>
<dbReference type="RefSeq" id="WP_166536671.1">
    <property type="nucleotide sequence ID" value="NZ_JAABLM010000006.1"/>
</dbReference>
<feature type="domain" description="Glycosyltransferase subfamily 4-like N-terminal" evidence="2">
    <location>
        <begin position="20"/>
        <end position="181"/>
    </location>
</feature>
<comment type="caution">
    <text evidence="3">The sequence shown here is derived from an EMBL/GenBank/DDBJ whole genome shotgun (WGS) entry which is preliminary data.</text>
</comment>
<reference evidence="4" key="1">
    <citation type="submission" date="2020-01" db="EMBL/GenBank/DDBJ databases">
        <title>Sphingomonas sp. strain CSW-10.</title>
        <authorList>
            <person name="Chen W.-M."/>
        </authorList>
    </citation>
    <scope>NUCLEOTIDE SEQUENCE [LARGE SCALE GENOMIC DNA]</scope>
    <source>
        <strain evidence="4">NST-5</strain>
    </source>
</reference>
<dbReference type="InterPro" id="IPR001296">
    <property type="entry name" value="Glyco_trans_1"/>
</dbReference>
<dbReference type="CDD" id="cd03801">
    <property type="entry name" value="GT4_PimA-like"/>
    <property type="match status" value="1"/>
</dbReference>
<feature type="domain" description="Glycosyl transferase family 1" evidence="1">
    <location>
        <begin position="193"/>
        <end position="358"/>
    </location>
</feature>
<dbReference type="PANTHER" id="PTHR45947">
    <property type="entry name" value="SULFOQUINOVOSYL TRANSFERASE SQD2"/>
    <property type="match status" value="1"/>
</dbReference>
<dbReference type="SUPFAM" id="SSF53756">
    <property type="entry name" value="UDP-Glycosyltransferase/glycogen phosphorylase"/>
    <property type="match status" value="1"/>
</dbReference>
<dbReference type="Gene3D" id="3.40.50.2000">
    <property type="entry name" value="Glycogen Phosphorylase B"/>
    <property type="match status" value="2"/>
</dbReference>
<dbReference type="PANTHER" id="PTHR45947:SF14">
    <property type="entry name" value="SLL1723 PROTEIN"/>
    <property type="match status" value="1"/>
</dbReference>
<dbReference type="InterPro" id="IPR028098">
    <property type="entry name" value="Glyco_trans_4-like_N"/>
</dbReference>
<evidence type="ECO:0000313" key="4">
    <source>
        <dbReference type="Proteomes" id="UP000798602"/>
    </source>
</evidence>
<proteinExistence type="predicted"/>
<evidence type="ECO:0000259" key="1">
    <source>
        <dbReference type="Pfam" id="PF00534"/>
    </source>
</evidence>
<evidence type="ECO:0000313" key="3">
    <source>
        <dbReference type="EMBL" id="NBL64843.1"/>
    </source>
</evidence>
<evidence type="ECO:0000259" key="2">
    <source>
        <dbReference type="Pfam" id="PF13439"/>
    </source>
</evidence>
<protein>
    <submittedName>
        <fullName evidence="3">Glycosyltransferase</fullName>
    </submittedName>
</protein>
<name>A0ABW9ZDK0_9FLAO</name>
<dbReference type="EMBL" id="JAABLM010000006">
    <property type="protein sequence ID" value="NBL64843.1"/>
    <property type="molecule type" value="Genomic_DNA"/>
</dbReference>
<sequence>MHIAFLTPEYPHQKVNHAAGIGTSIKNLALALAKNGVRVSVVVYSQKEFAVFQENGVTIHLIPHKKYRFFTWYFYRKHLQNYLNQLTIQEKVDLIEAPDWTGITAFMKFKVPLVIRFHGSDAYFCHLENRKQKFKNFWFEKLALKSAKAFIAPTKFAGELTQQLFKIKSQQIQIIYNGLQLSHFSNKNPGVFEPGLILYYGTIIRKKGVLELPEIMKNVILQYPDVTLILIGGDSADVKTNSKSTWELLKSNCDTALKNKIKYLGKVPYHEVQEYIKKANVCIFPTYAETLGMVTIESMAMQKAVVNSNIGWANELIIDSESGFLIYPSDHEQYAKAIVKVLQNPELAQEIGKKARERVEAKFDIEKIAEQNIEFYKSQL</sequence>
<keyword evidence="4" id="KW-1185">Reference proteome</keyword>
<gene>
    <name evidence="3" type="ORF">GV828_06470</name>
</gene>
<organism evidence="3 4">
    <name type="scientific">Flavobacterium ichthyis</name>
    <dbReference type="NCBI Taxonomy" id="2698827"/>
    <lineage>
        <taxon>Bacteria</taxon>
        <taxon>Pseudomonadati</taxon>
        <taxon>Bacteroidota</taxon>
        <taxon>Flavobacteriia</taxon>
        <taxon>Flavobacteriales</taxon>
        <taxon>Flavobacteriaceae</taxon>
        <taxon>Flavobacterium</taxon>
    </lineage>
</organism>